<dbReference type="Proteomes" id="UP000238937">
    <property type="component" value="Unassembled WGS sequence"/>
</dbReference>
<feature type="region of interest" description="Disordered" evidence="1">
    <location>
        <begin position="1"/>
        <end position="23"/>
    </location>
</feature>
<dbReference type="RefSeq" id="WP_106307013.1">
    <property type="nucleotide sequence ID" value="NZ_PVWO01000218.1"/>
</dbReference>
<accession>A0A2T1GC92</accession>
<evidence type="ECO:0000256" key="1">
    <source>
        <dbReference type="SAM" id="MobiDB-lite"/>
    </source>
</evidence>
<evidence type="ECO:0000313" key="3">
    <source>
        <dbReference type="Proteomes" id="UP000238937"/>
    </source>
</evidence>
<evidence type="ECO:0000313" key="2">
    <source>
        <dbReference type="EMBL" id="PSB55002.1"/>
    </source>
</evidence>
<feature type="compositionally biased region" description="Basic and acidic residues" evidence="1">
    <location>
        <begin position="1"/>
        <end position="10"/>
    </location>
</feature>
<gene>
    <name evidence="2" type="ORF">C7B77_16450</name>
</gene>
<comment type="caution">
    <text evidence="2">The sequence shown here is derived from an EMBL/GenBank/DDBJ whole genome shotgun (WGS) entry which is preliminary data.</text>
</comment>
<keyword evidence="3" id="KW-1185">Reference proteome</keyword>
<protein>
    <submittedName>
        <fullName evidence="2">Uncharacterized protein</fullName>
    </submittedName>
</protein>
<dbReference type="AlphaFoldDB" id="A0A2T1GC92"/>
<dbReference type="EMBL" id="PVWO01000218">
    <property type="protein sequence ID" value="PSB55002.1"/>
    <property type="molecule type" value="Genomic_DNA"/>
</dbReference>
<organism evidence="2 3">
    <name type="scientific">Chamaesiphon polymorphus CCALA 037</name>
    <dbReference type="NCBI Taxonomy" id="2107692"/>
    <lineage>
        <taxon>Bacteria</taxon>
        <taxon>Bacillati</taxon>
        <taxon>Cyanobacteriota</taxon>
        <taxon>Cyanophyceae</taxon>
        <taxon>Gomontiellales</taxon>
        <taxon>Chamaesiphonaceae</taxon>
        <taxon>Chamaesiphon</taxon>
    </lineage>
</organism>
<sequence>MKEMERRAGSDARSSGFQTVKRIKTAGSGEKRNNFAVKTENYTLIQQRRELIVEVVVSKLSASGNTSAETIETRPIVSSPMAKLRTYLWCEIEQFCI</sequence>
<reference evidence="2 3" key="1">
    <citation type="submission" date="2018-03" db="EMBL/GenBank/DDBJ databases">
        <title>The ancient ancestry and fast evolution of plastids.</title>
        <authorList>
            <person name="Moore K.R."/>
            <person name="Magnabosco C."/>
            <person name="Momper L."/>
            <person name="Gold D.A."/>
            <person name="Bosak T."/>
            <person name="Fournier G.P."/>
        </authorList>
    </citation>
    <scope>NUCLEOTIDE SEQUENCE [LARGE SCALE GENOMIC DNA]</scope>
    <source>
        <strain evidence="2 3">CCALA 037</strain>
    </source>
</reference>
<proteinExistence type="predicted"/>
<name>A0A2T1GC92_9CYAN</name>